<keyword evidence="1" id="KW-0805">Transcription regulation</keyword>
<sequence length="231" mass="25581">MTTSDNHLLVPDPPVHNATVAADESAEWVRALSGTGLVHDQAVARLHAMLVRACHRELHRRRGQLDISGPELEDLAYQAAADATMAVTAKISTFRGESRFTTWAYKFAIFEVSTKVGRHFWQKRTTPLDAEDWDRLPDRLGIDPAGQVQHQELLAAVRAAVETELSPRQRTVFVALVIEGVPLDALVERTGSNRNALYKSMFDARGKIRKSLVTNGYINDSDAPQGKETPS</sequence>
<evidence type="ECO:0000313" key="6">
    <source>
        <dbReference type="Proteomes" id="UP001183176"/>
    </source>
</evidence>
<evidence type="ECO:0000256" key="1">
    <source>
        <dbReference type="ARBA" id="ARBA00023015"/>
    </source>
</evidence>
<dbReference type="Proteomes" id="UP001183176">
    <property type="component" value="Unassembled WGS sequence"/>
</dbReference>
<evidence type="ECO:0000256" key="2">
    <source>
        <dbReference type="ARBA" id="ARBA00023082"/>
    </source>
</evidence>
<dbReference type="InterPro" id="IPR014284">
    <property type="entry name" value="RNA_pol_sigma-70_dom"/>
</dbReference>
<dbReference type="SUPFAM" id="SSF88659">
    <property type="entry name" value="Sigma3 and sigma4 domains of RNA polymerase sigma factors"/>
    <property type="match status" value="1"/>
</dbReference>
<dbReference type="InterPro" id="IPR036388">
    <property type="entry name" value="WH-like_DNA-bd_sf"/>
</dbReference>
<keyword evidence="2" id="KW-0731">Sigma factor</keyword>
<name>A0ABU2JG39_9ACTN</name>
<dbReference type="InterPro" id="IPR013324">
    <property type="entry name" value="RNA_pol_sigma_r3/r4-like"/>
</dbReference>
<dbReference type="RefSeq" id="WP_311425110.1">
    <property type="nucleotide sequence ID" value="NZ_JAVREH010000062.1"/>
</dbReference>
<evidence type="ECO:0000256" key="4">
    <source>
        <dbReference type="ARBA" id="ARBA00023163"/>
    </source>
</evidence>
<keyword evidence="3" id="KW-0238">DNA-binding</keyword>
<evidence type="ECO:0000313" key="5">
    <source>
        <dbReference type="EMBL" id="MDT0263967.1"/>
    </source>
</evidence>
<accession>A0ABU2JG39</accession>
<reference evidence="6" key="1">
    <citation type="submission" date="2023-07" db="EMBL/GenBank/DDBJ databases">
        <title>30 novel species of actinomycetes from the DSMZ collection.</title>
        <authorList>
            <person name="Nouioui I."/>
        </authorList>
    </citation>
    <scope>NUCLEOTIDE SEQUENCE [LARGE SCALE GENOMIC DNA]</scope>
    <source>
        <strain evidence="6">DSM 44399</strain>
    </source>
</reference>
<dbReference type="PANTHER" id="PTHR43133:SF8">
    <property type="entry name" value="RNA POLYMERASE SIGMA FACTOR HI_1459-RELATED"/>
    <property type="match status" value="1"/>
</dbReference>
<organism evidence="5 6">
    <name type="scientific">Jatrophihabitans lederbergiae</name>
    <dbReference type="NCBI Taxonomy" id="3075547"/>
    <lineage>
        <taxon>Bacteria</taxon>
        <taxon>Bacillati</taxon>
        <taxon>Actinomycetota</taxon>
        <taxon>Actinomycetes</taxon>
        <taxon>Jatrophihabitantales</taxon>
        <taxon>Jatrophihabitantaceae</taxon>
        <taxon>Jatrophihabitans</taxon>
    </lineage>
</organism>
<gene>
    <name evidence="5" type="ORF">RM423_21565</name>
</gene>
<proteinExistence type="predicted"/>
<dbReference type="NCBIfam" id="TIGR02937">
    <property type="entry name" value="sigma70-ECF"/>
    <property type="match status" value="1"/>
</dbReference>
<keyword evidence="6" id="KW-1185">Reference proteome</keyword>
<evidence type="ECO:0000256" key="3">
    <source>
        <dbReference type="ARBA" id="ARBA00023125"/>
    </source>
</evidence>
<dbReference type="EMBL" id="JAVREH010000062">
    <property type="protein sequence ID" value="MDT0263967.1"/>
    <property type="molecule type" value="Genomic_DNA"/>
</dbReference>
<dbReference type="Gene3D" id="1.10.10.10">
    <property type="entry name" value="Winged helix-like DNA-binding domain superfamily/Winged helix DNA-binding domain"/>
    <property type="match status" value="1"/>
</dbReference>
<dbReference type="PANTHER" id="PTHR43133">
    <property type="entry name" value="RNA POLYMERASE ECF-TYPE SIGMA FACTO"/>
    <property type="match status" value="1"/>
</dbReference>
<comment type="caution">
    <text evidence="5">The sequence shown here is derived from an EMBL/GenBank/DDBJ whole genome shotgun (WGS) entry which is preliminary data.</text>
</comment>
<dbReference type="InterPro" id="IPR039425">
    <property type="entry name" value="RNA_pol_sigma-70-like"/>
</dbReference>
<protein>
    <submittedName>
        <fullName evidence="5">Sigma-70 family RNA polymerase sigma factor</fullName>
    </submittedName>
</protein>
<keyword evidence="4" id="KW-0804">Transcription</keyword>